<dbReference type="SUPFAM" id="SSF51419">
    <property type="entry name" value="PLP-binding barrel"/>
    <property type="match status" value="1"/>
</dbReference>
<keyword evidence="2" id="KW-0663">Pyridoxal phosphate</keyword>
<evidence type="ECO:0000256" key="1">
    <source>
        <dbReference type="ARBA" id="ARBA00001933"/>
    </source>
</evidence>
<protein>
    <submittedName>
        <fullName evidence="5">Alanine/ornithine racemase family PLP-dependent enzyme</fullName>
    </submittedName>
</protein>
<dbReference type="CDD" id="cd06815">
    <property type="entry name" value="PLPDE_III_AR_like_1"/>
    <property type="match status" value="1"/>
</dbReference>
<dbReference type="InterPro" id="IPR000821">
    <property type="entry name" value="Ala_racemase"/>
</dbReference>
<dbReference type="InterPro" id="IPR001608">
    <property type="entry name" value="Ala_racemase_N"/>
</dbReference>
<evidence type="ECO:0000256" key="2">
    <source>
        <dbReference type="ARBA" id="ARBA00022898"/>
    </source>
</evidence>
<dbReference type="Gene3D" id="3.20.20.10">
    <property type="entry name" value="Alanine racemase"/>
    <property type="match status" value="1"/>
</dbReference>
<dbReference type="Proteomes" id="UP001200430">
    <property type="component" value="Unassembled WGS sequence"/>
</dbReference>
<dbReference type="Pfam" id="PF01168">
    <property type="entry name" value="Ala_racemase_N"/>
    <property type="match status" value="1"/>
</dbReference>
<feature type="domain" description="Alanine racemase N-terminal" evidence="4">
    <location>
        <begin position="8"/>
        <end position="223"/>
    </location>
</feature>
<comment type="cofactor">
    <cofactor evidence="1">
        <name>pyridoxal 5'-phosphate</name>
        <dbReference type="ChEBI" id="CHEBI:597326"/>
    </cofactor>
</comment>
<evidence type="ECO:0000313" key="6">
    <source>
        <dbReference type="Proteomes" id="UP001200430"/>
    </source>
</evidence>
<accession>A0ABS9EP62</accession>
<name>A0ABS9EP62_9BACT</name>
<dbReference type="RefSeq" id="WP_236099054.1">
    <property type="nucleotide sequence ID" value="NZ_JAKGUD010000004.1"/>
</dbReference>
<evidence type="ECO:0000313" key="5">
    <source>
        <dbReference type="EMBL" id="MCF4142301.1"/>
    </source>
</evidence>
<comment type="caution">
    <text evidence="5">The sequence shown here is derived from an EMBL/GenBank/DDBJ whole genome shotgun (WGS) entry which is preliminary data.</text>
</comment>
<dbReference type="PANTHER" id="PTHR30511:SF3">
    <property type="entry name" value="LYSINE RACEMASE"/>
    <property type="match status" value="1"/>
</dbReference>
<dbReference type="InterPro" id="IPR029066">
    <property type="entry name" value="PLP-binding_barrel"/>
</dbReference>
<gene>
    <name evidence="5" type="ORF">L2W38_05700</name>
</gene>
<organism evidence="5 6">
    <name type="scientific">Dethiosulfovibrio marinus</name>
    <dbReference type="NCBI Taxonomy" id="133532"/>
    <lineage>
        <taxon>Bacteria</taxon>
        <taxon>Thermotogati</taxon>
        <taxon>Synergistota</taxon>
        <taxon>Synergistia</taxon>
        <taxon>Synergistales</taxon>
        <taxon>Dethiosulfovibrionaceae</taxon>
        <taxon>Dethiosulfovibrio</taxon>
    </lineage>
</organism>
<dbReference type="PANTHER" id="PTHR30511">
    <property type="entry name" value="ALANINE RACEMASE"/>
    <property type="match status" value="1"/>
</dbReference>
<dbReference type="EMBL" id="JAKGUD010000004">
    <property type="protein sequence ID" value="MCF4142301.1"/>
    <property type="molecule type" value="Genomic_DNA"/>
</dbReference>
<reference evidence="5 6" key="1">
    <citation type="submission" date="2022-01" db="EMBL/GenBank/DDBJ databases">
        <title>Dethiosulfovibrio faecalis sp. nov., a novel proteolytic, non-sulfur-reducing bacterium isolated from a marine aquaculture solid waste bioreactor.</title>
        <authorList>
            <person name="Grabowski S."/>
            <person name="Apolinario E."/>
            <person name="Schneider N."/>
            <person name="Marshall C.W."/>
            <person name="Sowers K.R."/>
        </authorList>
    </citation>
    <scope>NUCLEOTIDE SEQUENCE [LARGE SCALE GENOMIC DNA]</scope>
    <source>
        <strain evidence="5 6">DSM 12537</strain>
    </source>
</reference>
<keyword evidence="3" id="KW-0413">Isomerase</keyword>
<proteinExistence type="predicted"/>
<sequence>MRYPALIVDREKLKENTSKLAKECHDRGIKVAAVSKVYCGMPEIASVQAESGVDWIADSRLENLAKMRDIDIPKILLRLPMISQARETVELADMSFVSEVDTCRALSKAAVAMKKEHQVLLMVDVGDLREGVWPDRAVDTAREIASMPGLILKGIGTNLSCYGAVLPSPENLGQLVSVADSIESECGIHLDIVSGGNSSSIRLLLSGGIPERVNMLRLGESMTIGKETADCTVIPGLHSDVFTFAAEVIELKTKPSIPIGKKGLDAFGHEPVFEDRGLRKRAIVAVGQQDMRLDAISPRDEKTDILGASSDHMILDVTDGERDLKIGDVIEFDLSYGGVLAASTSSYVTKEIL</sequence>
<evidence type="ECO:0000259" key="4">
    <source>
        <dbReference type="Pfam" id="PF01168"/>
    </source>
</evidence>
<keyword evidence="6" id="KW-1185">Reference proteome</keyword>
<evidence type="ECO:0000256" key="3">
    <source>
        <dbReference type="ARBA" id="ARBA00023235"/>
    </source>
</evidence>